<accession>A0A7I8D118</accession>
<evidence type="ECO:0008006" key="3">
    <source>
        <dbReference type="Google" id="ProtNLM"/>
    </source>
</evidence>
<sequence length="92" mass="10518">MDQQNQGAILGDKELLNDALDTQKMISGAYNVFANECAAPEIRNDFLAILQDEHMIQADVFTEMQKRGWYPLQQADQAQVTQAKQKFENMRP</sequence>
<proteinExistence type="predicted"/>
<dbReference type="EMBL" id="AP023321">
    <property type="protein sequence ID" value="BCI60480.1"/>
    <property type="molecule type" value="Genomic_DNA"/>
</dbReference>
<dbReference type="KEGG" id="sman:C12CBH8_11190"/>
<dbReference type="RefSeq" id="WP_090266354.1">
    <property type="nucleotide sequence ID" value="NZ_AP023321.1"/>
</dbReference>
<reference evidence="2" key="1">
    <citation type="submission" date="2020-07" db="EMBL/GenBank/DDBJ databases">
        <title>Complete genome sequencing of Clostridia bacterium strain 12CBH8.</title>
        <authorList>
            <person name="Sakamoto M."/>
            <person name="Murakami T."/>
            <person name="Mori H."/>
        </authorList>
    </citation>
    <scope>NUCLEOTIDE SEQUENCE [LARGE SCALE GENOMIC DNA]</scope>
    <source>
        <strain evidence="2">12CBH8</strain>
    </source>
</reference>
<gene>
    <name evidence="1" type="ORF">C12CBH8_11190</name>
</gene>
<dbReference type="InterPro" id="IPR012851">
    <property type="entry name" value="Spore_coat_CotF-like"/>
</dbReference>
<dbReference type="Proteomes" id="UP000593890">
    <property type="component" value="Chromosome"/>
</dbReference>
<keyword evidence="2" id="KW-1185">Reference proteome</keyword>
<evidence type="ECO:0000313" key="2">
    <source>
        <dbReference type="Proteomes" id="UP000593890"/>
    </source>
</evidence>
<dbReference type="AlphaFoldDB" id="A0A7I8D118"/>
<organism evidence="1 2">
    <name type="scientific">Solibaculum mannosilyticum</name>
    <dbReference type="NCBI Taxonomy" id="2780922"/>
    <lineage>
        <taxon>Bacteria</taxon>
        <taxon>Bacillati</taxon>
        <taxon>Bacillota</taxon>
        <taxon>Clostridia</taxon>
        <taxon>Eubacteriales</taxon>
        <taxon>Oscillospiraceae</taxon>
        <taxon>Solibaculum</taxon>
    </lineage>
</organism>
<evidence type="ECO:0000313" key="1">
    <source>
        <dbReference type="EMBL" id="BCI60480.1"/>
    </source>
</evidence>
<protein>
    <recommendedName>
        <fullName evidence="3">Spore coat protein</fullName>
    </recommendedName>
</protein>
<dbReference type="Pfam" id="PF07875">
    <property type="entry name" value="Coat_F"/>
    <property type="match status" value="1"/>
</dbReference>
<name>A0A7I8D118_9FIRM</name>